<evidence type="ECO:0000259" key="4">
    <source>
        <dbReference type="Pfam" id="PF00561"/>
    </source>
</evidence>
<dbReference type="PANTHER" id="PTHR43798">
    <property type="entry name" value="MONOACYLGLYCEROL LIPASE"/>
    <property type="match status" value="1"/>
</dbReference>
<keyword evidence="1" id="KW-0378">Hydrolase</keyword>
<protein>
    <recommendedName>
        <fullName evidence="4">AB hydrolase-1 domain-containing protein</fullName>
    </recommendedName>
</protein>
<dbReference type="Pfam" id="PF00561">
    <property type="entry name" value="Abhydrolase_1"/>
    <property type="match status" value="1"/>
</dbReference>
<dbReference type="InterPro" id="IPR029058">
    <property type="entry name" value="AB_hydrolase_fold"/>
</dbReference>
<dbReference type="Gene3D" id="3.40.50.1820">
    <property type="entry name" value="alpha/beta hydrolase"/>
    <property type="match status" value="1"/>
</dbReference>
<dbReference type="EMBL" id="AP023356">
    <property type="protein sequence ID" value="BCJ40009.1"/>
    <property type="molecule type" value="Genomic_DNA"/>
</dbReference>
<keyword evidence="3" id="KW-0732">Signal</keyword>
<dbReference type="Proteomes" id="UP000676967">
    <property type="component" value="Chromosome"/>
</dbReference>
<feature type="chain" id="PRO_5046923716" description="AB hydrolase-1 domain-containing protein" evidence="3">
    <location>
        <begin position="23"/>
        <end position="256"/>
    </location>
</feature>
<dbReference type="PROSITE" id="PS51257">
    <property type="entry name" value="PROKAR_LIPOPROTEIN"/>
    <property type="match status" value="1"/>
</dbReference>
<proteinExistence type="predicted"/>
<dbReference type="PANTHER" id="PTHR43798:SF31">
    <property type="entry name" value="AB HYDROLASE SUPERFAMILY PROTEIN YCLE"/>
    <property type="match status" value="1"/>
</dbReference>
<evidence type="ECO:0000313" key="5">
    <source>
        <dbReference type="EMBL" id="BCJ40009.1"/>
    </source>
</evidence>
<feature type="domain" description="AB hydrolase-1" evidence="4">
    <location>
        <begin position="47"/>
        <end position="163"/>
    </location>
</feature>
<keyword evidence="6" id="KW-1185">Reference proteome</keyword>
<reference evidence="5 6" key="1">
    <citation type="submission" date="2020-08" db="EMBL/GenBank/DDBJ databases">
        <title>Whole genome shotgun sequence of Actinoplanes ianthinogenes NBRC 13996.</title>
        <authorList>
            <person name="Komaki H."/>
            <person name="Tamura T."/>
        </authorList>
    </citation>
    <scope>NUCLEOTIDE SEQUENCE [LARGE SCALE GENOMIC DNA]</scope>
    <source>
        <strain evidence="5 6">NBRC 13996</strain>
    </source>
</reference>
<feature type="region of interest" description="Disordered" evidence="2">
    <location>
        <begin position="79"/>
        <end position="98"/>
    </location>
</feature>
<name>A0ABM7LL85_9ACTN</name>
<evidence type="ECO:0000256" key="3">
    <source>
        <dbReference type="SAM" id="SignalP"/>
    </source>
</evidence>
<feature type="signal peptide" evidence="3">
    <location>
        <begin position="1"/>
        <end position="22"/>
    </location>
</feature>
<organism evidence="5 6">
    <name type="scientific">Actinoplanes ianthinogenes</name>
    <dbReference type="NCBI Taxonomy" id="122358"/>
    <lineage>
        <taxon>Bacteria</taxon>
        <taxon>Bacillati</taxon>
        <taxon>Actinomycetota</taxon>
        <taxon>Actinomycetes</taxon>
        <taxon>Micromonosporales</taxon>
        <taxon>Micromonosporaceae</taxon>
        <taxon>Actinoplanes</taxon>
    </lineage>
</organism>
<accession>A0ABM7LL85</accession>
<evidence type="ECO:0000313" key="6">
    <source>
        <dbReference type="Proteomes" id="UP000676967"/>
    </source>
</evidence>
<evidence type="ECO:0000256" key="1">
    <source>
        <dbReference type="ARBA" id="ARBA00022801"/>
    </source>
</evidence>
<evidence type="ECO:0000256" key="2">
    <source>
        <dbReference type="SAM" id="MobiDB-lite"/>
    </source>
</evidence>
<dbReference type="SUPFAM" id="SSF53474">
    <property type="entry name" value="alpha/beta-Hydrolases"/>
    <property type="match status" value="1"/>
</dbReference>
<dbReference type="InterPro" id="IPR050266">
    <property type="entry name" value="AB_hydrolase_sf"/>
</dbReference>
<sequence>MPRRATVSVLTFMILLTGACTGEPAWGTVQEAAGERQRVLCQGTAGPAVVLVHGIGDHAGSASFADLIDRLPDDRRVCRYDRPGTGDSPAPSRSGRDATQLSAELDSVVRQADPDHPVVLLGHSFGSYPVLHYTAQHRDRVCGVVLADGVDPQLGLLAALGAPAWDKVSMAAESLDLPAVQEQTAAAVTGARQAFATLPLTVIRREKNVSGPWLAAQERLAGLAAGGRLVVAAGAGHEVPRDAPAVVADEIGRLSC</sequence>
<dbReference type="InterPro" id="IPR000073">
    <property type="entry name" value="AB_hydrolase_1"/>
</dbReference>
<gene>
    <name evidence="5" type="ORF">Aiant_06660</name>
</gene>